<proteinExistence type="predicted"/>
<dbReference type="GO" id="GO:1990189">
    <property type="term" value="F:protein N-terminal-serine acetyltransferase activity"/>
    <property type="evidence" value="ECO:0007669"/>
    <property type="project" value="TreeGrafter"/>
</dbReference>
<keyword evidence="3" id="KW-1185">Reference proteome</keyword>
<dbReference type="PANTHER" id="PTHR43441:SF2">
    <property type="entry name" value="FAMILY ACETYLTRANSFERASE, PUTATIVE (AFU_ORTHOLOGUE AFUA_7G00850)-RELATED"/>
    <property type="match status" value="1"/>
</dbReference>
<dbReference type="Pfam" id="PF13302">
    <property type="entry name" value="Acetyltransf_3"/>
    <property type="match status" value="1"/>
</dbReference>
<organism evidence="2 3">
    <name type="scientific">Longispora fulva</name>
    <dbReference type="NCBI Taxonomy" id="619741"/>
    <lineage>
        <taxon>Bacteria</taxon>
        <taxon>Bacillati</taxon>
        <taxon>Actinomycetota</taxon>
        <taxon>Actinomycetes</taxon>
        <taxon>Micromonosporales</taxon>
        <taxon>Micromonosporaceae</taxon>
        <taxon>Longispora</taxon>
    </lineage>
</organism>
<comment type="caution">
    <text evidence="2">The sequence shown here is derived from an EMBL/GenBank/DDBJ whole genome shotgun (WGS) entry which is preliminary data.</text>
</comment>
<dbReference type="InterPro" id="IPR016181">
    <property type="entry name" value="Acyl_CoA_acyltransferase"/>
</dbReference>
<evidence type="ECO:0000313" key="2">
    <source>
        <dbReference type="EMBL" id="MBG6138291.1"/>
    </source>
</evidence>
<dbReference type="EMBL" id="JADOUF010000001">
    <property type="protein sequence ID" value="MBG6138291.1"/>
    <property type="molecule type" value="Genomic_DNA"/>
</dbReference>
<dbReference type="GO" id="GO:0008999">
    <property type="term" value="F:protein-N-terminal-alanine acetyltransferase activity"/>
    <property type="evidence" value="ECO:0007669"/>
    <property type="project" value="TreeGrafter"/>
</dbReference>
<dbReference type="SUPFAM" id="SSF55729">
    <property type="entry name" value="Acyl-CoA N-acyltransferases (Nat)"/>
    <property type="match status" value="1"/>
</dbReference>
<protein>
    <submittedName>
        <fullName evidence="2">RimJ/RimL family protein N-acetyltransferase</fullName>
    </submittedName>
</protein>
<dbReference type="Proteomes" id="UP000622552">
    <property type="component" value="Unassembled WGS sequence"/>
</dbReference>
<sequence>MQLRYRRFVPTEVDALVDFLTGETWPFHVQPVVDGDAVRRRASEGYYDNDEARTFWIVEGDDTVGLVRLMDLTDDTPLFDLRIRAAYRGRGIGGLAVVWLTGYVFDEFPHVHRIEGTTRRDNSAMRRVFPRCGYVKEAHYRDAWPGADGILHDSIGYAILRRDWVSGTVTVPDWHDEPTVG</sequence>
<gene>
    <name evidence="2" type="ORF">IW245_004485</name>
</gene>
<dbReference type="InterPro" id="IPR051908">
    <property type="entry name" value="Ribosomal_N-acetyltransferase"/>
</dbReference>
<dbReference type="InterPro" id="IPR000182">
    <property type="entry name" value="GNAT_dom"/>
</dbReference>
<dbReference type="AlphaFoldDB" id="A0A8J7KLR7"/>
<dbReference type="PANTHER" id="PTHR43441">
    <property type="entry name" value="RIBOSOMAL-PROTEIN-SERINE ACETYLTRANSFERASE"/>
    <property type="match status" value="1"/>
</dbReference>
<dbReference type="Gene3D" id="3.40.630.30">
    <property type="match status" value="1"/>
</dbReference>
<accession>A0A8J7KLR7</accession>
<evidence type="ECO:0000313" key="3">
    <source>
        <dbReference type="Proteomes" id="UP000622552"/>
    </source>
</evidence>
<dbReference type="GO" id="GO:0005737">
    <property type="term" value="C:cytoplasm"/>
    <property type="evidence" value="ECO:0007669"/>
    <property type="project" value="TreeGrafter"/>
</dbReference>
<evidence type="ECO:0000259" key="1">
    <source>
        <dbReference type="PROSITE" id="PS51186"/>
    </source>
</evidence>
<feature type="domain" description="N-acetyltransferase" evidence="1">
    <location>
        <begin position="3"/>
        <end position="162"/>
    </location>
</feature>
<reference evidence="2" key="1">
    <citation type="submission" date="2020-11" db="EMBL/GenBank/DDBJ databases">
        <title>Sequencing the genomes of 1000 actinobacteria strains.</title>
        <authorList>
            <person name="Klenk H.-P."/>
        </authorList>
    </citation>
    <scope>NUCLEOTIDE SEQUENCE</scope>
    <source>
        <strain evidence="2">DSM 45356</strain>
    </source>
</reference>
<dbReference type="PROSITE" id="PS51186">
    <property type="entry name" value="GNAT"/>
    <property type="match status" value="1"/>
</dbReference>
<name>A0A8J7KLR7_9ACTN</name>
<dbReference type="RefSeq" id="WP_197005067.1">
    <property type="nucleotide sequence ID" value="NZ_BONS01000017.1"/>
</dbReference>